<organism evidence="2 3">
    <name type="scientific">Microthlaspi erraticum</name>
    <dbReference type="NCBI Taxonomy" id="1685480"/>
    <lineage>
        <taxon>Eukaryota</taxon>
        <taxon>Viridiplantae</taxon>
        <taxon>Streptophyta</taxon>
        <taxon>Embryophyta</taxon>
        <taxon>Tracheophyta</taxon>
        <taxon>Spermatophyta</taxon>
        <taxon>Magnoliopsida</taxon>
        <taxon>eudicotyledons</taxon>
        <taxon>Gunneridae</taxon>
        <taxon>Pentapetalae</taxon>
        <taxon>rosids</taxon>
        <taxon>malvids</taxon>
        <taxon>Brassicales</taxon>
        <taxon>Brassicaceae</taxon>
        <taxon>Coluteocarpeae</taxon>
        <taxon>Microthlaspi</taxon>
    </lineage>
</organism>
<name>A0A6D2HR38_9BRAS</name>
<feature type="chain" id="PRO_5025586201" evidence="1">
    <location>
        <begin position="32"/>
        <end position="138"/>
    </location>
</feature>
<keyword evidence="3" id="KW-1185">Reference proteome</keyword>
<accession>A0A6D2HR38</accession>
<evidence type="ECO:0000313" key="2">
    <source>
        <dbReference type="EMBL" id="CAA7017961.1"/>
    </source>
</evidence>
<evidence type="ECO:0000313" key="3">
    <source>
        <dbReference type="Proteomes" id="UP000467841"/>
    </source>
</evidence>
<sequence length="138" mass="15700">MRHQLNQQTSVCNGFPLALQLLALEAIPLLAQKIPDPGNLNTFLTDPKPKKNTITILHLNTIVDVERDPNISVDQPKSLLMSFTLEVLCSYDEDEPEEVQWDDEVVDEKVEYLLKLKRDGYKFKKSDFKGGDTPLFPS</sequence>
<comment type="caution">
    <text evidence="2">The sequence shown here is derived from an EMBL/GenBank/DDBJ whole genome shotgun (WGS) entry which is preliminary data.</text>
</comment>
<evidence type="ECO:0000256" key="1">
    <source>
        <dbReference type="SAM" id="SignalP"/>
    </source>
</evidence>
<dbReference type="Proteomes" id="UP000467841">
    <property type="component" value="Unassembled WGS sequence"/>
</dbReference>
<gene>
    <name evidence="2" type="ORF">MERR_LOCUS5196</name>
</gene>
<proteinExistence type="predicted"/>
<keyword evidence="1" id="KW-0732">Signal</keyword>
<feature type="signal peptide" evidence="1">
    <location>
        <begin position="1"/>
        <end position="31"/>
    </location>
</feature>
<protein>
    <submittedName>
        <fullName evidence="2">Uncharacterized protein</fullName>
    </submittedName>
</protein>
<dbReference type="AlphaFoldDB" id="A0A6D2HR38"/>
<reference evidence="2" key="1">
    <citation type="submission" date="2020-01" db="EMBL/GenBank/DDBJ databases">
        <authorList>
            <person name="Mishra B."/>
        </authorList>
    </citation>
    <scope>NUCLEOTIDE SEQUENCE [LARGE SCALE GENOMIC DNA]</scope>
</reference>
<dbReference type="EMBL" id="CACVBM020000333">
    <property type="protein sequence ID" value="CAA7017961.1"/>
    <property type="molecule type" value="Genomic_DNA"/>
</dbReference>